<name>A0A383UZ74_BLUHO</name>
<protein>
    <submittedName>
        <fullName evidence="2">Uncharacterized protein</fullName>
    </submittedName>
</protein>
<evidence type="ECO:0000313" key="3">
    <source>
        <dbReference type="Proteomes" id="UP000275772"/>
    </source>
</evidence>
<keyword evidence="1" id="KW-0732">Signal</keyword>
<reference evidence="2 3" key="1">
    <citation type="submission" date="2017-11" db="EMBL/GenBank/DDBJ databases">
        <authorList>
            <person name="Kracher B."/>
        </authorList>
    </citation>
    <scope>NUCLEOTIDE SEQUENCE [LARGE SCALE GENOMIC DNA]</scope>
    <source>
        <strain evidence="2 3">RACE1</strain>
    </source>
</reference>
<dbReference type="VEuPathDB" id="FungiDB:BLGHR1_16018"/>
<dbReference type="AlphaFoldDB" id="A0A383UZ74"/>
<evidence type="ECO:0000256" key="1">
    <source>
        <dbReference type="SAM" id="SignalP"/>
    </source>
</evidence>
<proteinExistence type="predicted"/>
<feature type="chain" id="PRO_5016690070" evidence="1">
    <location>
        <begin position="24"/>
        <end position="116"/>
    </location>
</feature>
<sequence>MRTSILLTCLGTWLISVLPLVQCAYECTGVCMIETHYTKESSENPLYENRKNYPLPVDDSIKDLAWRDLNAPDECLSEEFTQISYEVVYRPDGKVHSIWMIKYYTDAYERTRCYGL</sequence>
<dbReference type="Proteomes" id="UP000275772">
    <property type="component" value="Unassembled WGS sequence"/>
</dbReference>
<gene>
    <name evidence="2" type="ORF">BLGHR1_16018</name>
</gene>
<evidence type="ECO:0000313" key="2">
    <source>
        <dbReference type="EMBL" id="SZF05217.1"/>
    </source>
</evidence>
<dbReference type="EMBL" id="UNSH01000074">
    <property type="protein sequence ID" value="SZF05217.1"/>
    <property type="molecule type" value="Genomic_DNA"/>
</dbReference>
<accession>A0A383UZ74</accession>
<organism evidence="2 3">
    <name type="scientific">Blumeria hordei</name>
    <name type="common">Barley powdery mildew</name>
    <name type="synonym">Blumeria graminis f. sp. hordei</name>
    <dbReference type="NCBI Taxonomy" id="2867405"/>
    <lineage>
        <taxon>Eukaryota</taxon>
        <taxon>Fungi</taxon>
        <taxon>Dikarya</taxon>
        <taxon>Ascomycota</taxon>
        <taxon>Pezizomycotina</taxon>
        <taxon>Leotiomycetes</taxon>
        <taxon>Erysiphales</taxon>
        <taxon>Erysiphaceae</taxon>
        <taxon>Blumeria</taxon>
    </lineage>
</organism>
<feature type="signal peptide" evidence="1">
    <location>
        <begin position="1"/>
        <end position="23"/>
    </location>
</feature>